<feature type="region of interest" description="Disordered" evidence="1">
    <location>
        <begin position="1"/>
        <end position="83"/>
    </location>
</feature>
<feature type="compositionally biased region" description="Basic and acidic residues" evidence="1">
    <location>
        <begin position="1"/>
        <end position="18"/>
    </location>
</feature>
<accession>A0A5P1FFR7</accession>
<sequence length="484" mass="53556">MQATRVPKEEAVDREGLKYVENPAGEKLLLSGGEAAQTRWPAPTSPIIKSSSHETNHSHNHEHEHEHEHDHHYNELEHHHKKSVLAKVKEKAKKWKQVLTKKKHGHEGEGNMTPMSPINLDVDDEGIDQDPEYYGAPMYESETAPKMYKERAQRLQASTPSPRTPTPVLDHSPKPVLNHCPVIDLRPTTLVEAPPTTHSQEPNSTFHHSEATSEPKLHHLDSFKESSMELNSMFPANSHTLATETKVKEEETDNVKISSKTMSQTVTEILAPAYNAVSDATSKIAATIQSPVDETGAKMMWDKGISVKEYLLQKLEPGEEERALSEVITEAISPKKLGEELSVVEKVKGAVSSLLGKEEQQMENQEVKIHRTSRPLFKQSEDRSILSPKDLYQQASMARDGHGILSTGNAHAHKVSILEPKHGRGDSSPLPVSTNPSVVVPVSKNSSTMSMSMNQPAVSVSTVLVSTNPHAEVEEANGRRLQPN</sequence>
<dbReference type="Gramene" id="ONK76904">
    <property type="protein sequence ID" value="ONK76904"/>
    <property type="gene ID" value="A4U43_C02F1100"/>
</dbReference>
<dbReference type="Proteomes" id="UP000243459">
    <property type="component" value="Chromosome 2"/>
</dbReference>
<feature type="region of interest" description="Disordered" evidence="1">
    <location>
        <begin position="193"/>
        <end position="214"/>
    </location>
</feature>
<evidence type="ECO:0000313" key="5">
    <source>
        <dbReference type="Proteomes" id="UP000243459"/>
    </source>
</evidence>
<dbReference type="PANTHER" id="PTHR33836">
    <property type="entry name" value="LOW-TEMPERATURE-INDUCED 65 KDA PROTEIN-RELATED"/>
    <property type="match status" value="1"/>
</dbReference>
<feature type="domain" description="LTI65/LTI78 PGEED repeat" evidence="2">
    <location>
        <begin position="302"/>
        <end position="332"/>
    </location>
</feature>
<organism evidence="4 5">
    <name type="scientific">Asparagus officinalis</name>
    <name type="common">Garden asparagus</name>
    <dbReference type="NCBI Taxonomy" id="4686"/>
    <lineage>
        <taxon>Eukaryota</taxon>
        <taxon>Viridiplantae</taxon>
        <taxon>Streptophyta</taxon>
        <taxon>Embryophyta</taxon>
        <taxon>Tracheophyta</taxon>
        <taxon>Spermatophyta</taxon>
        <taxon>Magnoliopsida</taxon>
        <taxon>Liliopsida</taxon>
        <taxon>Asparagales</taxon>
        <taxon>Asparagaceae</taxon>
        <taxon>Asparagoideae</taxon>
        <taxon>Asparagus</taxon>
    </lineage>
</organism>
<dbReference type="Pfam" id="PF23403">
    <property type="entry name" value="LTI65_LTI78_N"/>
    <property type="match status" value="1"/>
</dbReference>
<feature type="domain" description="LTI65/LTI78 N-terminal" evidence="3">
    <location>
        <begin position="77"/>
        <end position="143"/>
    </location>
</feature>
<evidence type="ECO:0000259" key="2">
    <source>
        <dbReference type="Pfam" id="PF23399"/>
    </source>
</evidence>
<dbReference type="AlphaFoldDB" id="A0A5P1FFR7"/>
<proteinExistence type="predicted"/>
<protein>
    <submittedName>
        <fullName evidence="4">Uncharacterized protein</fullName>
    </submittedName>
</protein>
<evidence type="ECO:0000256" key="1">
    <source>
        <dbReference type="SAM" id="MobiDB-lite"/>
    </source>
</evidence>
<feature type="compositionally biased region" description="Polar residues" evidence="1">
    <location>
        <begin position="196"/>
        <end position="206"/>
    </location>
</feature>
<dbReference type="EMBL" id="CM007382">
    <property type="protein sequence ID" value="ONK76904.1"/>
    <property type="molecule type" value="Genomic_DNA"/>
</dbReference>
<dbReference type="Pfam" id="PF23399">
    <property type="entry name" value="LTI65_PGEED"/>
    <property type="match status" value="1"/>
</dbReference>
<dbReference type="OrthoDB" id="670168at2759"/>
<keyword evidence="5" id="KW-1185">Reference proteome</keyword>
<dbReference type="InterPro" id="IPR057059">
    <property type="entry name" value="LTI65/LTI78_PGEED"/>
</dbReference>
<feature type="region of interest" description="Disordered" evidence="1">
    <location>
        <begin position="154"/>
        <end position="175"/>
    </location>
</feature>
<dbReference type="PANTHER" id="PTHR33836:SF7">
    <property type="entry name" value="LOW-TEMPERATURE-INDUCED PROTEIN"/>
    <property type="match status" value="1"/>
</dbReference>
<evidence type="ECO:0000259" key="3">
    <source>
        <dbReference type="Pfam" id="PF23403"/>
    </source>
</evidence>
<evidence type="ECO:0000313" key="4">
    <source>
        <dbReference type="EMBL" id="ONK76904.1"/>
    </source>
</evidence>
<dbReference type="InterPro" id="IPR037491">
    <property type="entry name" value="LTI78/LTI65"/>
</dbReference>
<gene>
    <name evidence="4" type="ORF">A4U43_C02F1100</name>
</gene>
<feature type="compositionally biased region" description="Basic and acidic residues" evidence="1">
    <location>
        <begin position="51"/>
        <end position="78"/>
    </location>
</feature>
<dbReference type="GO" id="GO:0009737">
    <property type="term" value="P:response to abscisic acid"/>
    <property type="evidence" value="ECO:0007669"/>
    <property type="project" value="InterPro"/>
</dbReference>
<reference evidence="5" key="1">
    <citation type="journal article" date="2017" name="Nat. Commun.">
        <title>The asparagus genome sheds light on the origin and evolution of a young Y chromosome.</title>
        <authorList>
            <person name="Harkess A."/>
            <person name="Zhou J."/>
            <person name="Xu C."/>
            <person name="Bowers J.E."/>
            <person name="Van der Hulst R."/>
            <person name="Ayyampalayam S."/>
            <person name="Mercati F."/>
            <person name="Riccardi P."/>
            <person name="McKain M.R."/>
            <person name="Kakrana A."/>
            <person name="Tang H."/>
            <person name="Ray J."/>
            <person name="Groenendijk J."/>
            <person name="Arikit S."/>
            <person name="Mathioni S.M."/>
            <person name="Nakano M."/>
            <person name="Shan H."/>
            <person name="Telgmann-Rauber A."/>
            <person name="Kanno A."/>
            <person name="Yue Z."/>
            <person name="Chen H."/>
            <person name="Li W."/>
            <person name="Chen Y."/>
            <person name="Xu X."/>
            <person name="Zhang Y."/>
            <person name="Luo S."/>
            <person name="Chen H."/>
            <person name="Gao J."/>
            <person name="Mao Z."/>
            <person name="Pires J.C."/>
            <person name="Luo M."/>
            <person name="Kudrna D."/>
            <person name="Wing R.A."/>
            <person name="Meyers B.C."/>
            <person name="Yi K."/>
            <person name="Kong H."/>
            <person name="Lavrijsen P."/>
            <person name="Sunseri F."/>
            <person name="Falavigna A."/>
            <person name="Ye Y."/>
            <person name="Leebens-Mack J.H."/>
            <person name="Chen G."/>
        </authorList>
    </citation>
    <scope>NUCLEOTIDE SEQUENCE [LARGE SCALE GENOMIC DNA]</scope>
    <source>
        <strain evidence="5">cv. DH0086</strain>
    </source>
</reference>
<name>A0A5P1FFR7_ASPOF</name>
<dbReference type="InterPro" id="IPR056605">
    <property type="entry name" value="LTI65_LTI78_N"/>
</dbReference>